<organism evidence="2 3">
    <name type="scientific">Anaerosporomusa subterranea</name>
    <dbReference type="NCBI Taxonomy" id="1794912"/>
    <lineage>
        <taxon>Bacteria</taxon>
        <taxon>Bacillati</taxon>
        <taxon>Bacillota</taxon>
        <taxon>Negativicutes</taxon>
        <taxon>Acetonemataceae</taxon>
        <taxon>Anaerosporomusa</taxon>
    </lineage>
</organism>
<dbReference type="EMBL" id="LSGP01000025">
    <property type="protein sequence ID" value="KYZ75360.1"/>
    <property type="molecule type" value="Genomic_DNA"/>
</dbReference>
<reference evidence="2 3" key="1">
    <citation type="submission" date="2016-02" db="EMBL/GenBank/DDBJ databases">
        <title>Anaerosporomusa subterraneum gen. nov., sp. nov., a spore-forming obligate anaerobe isolated from saprolite.</title>
        <authorList>
            <person name="Choi J.K."/>
            <person name="Shah M."/>
            <person name="Yee N."/>
        </authorList>
    </citation>
    <scope>NUCLEOTIDE SEQUENCE [LARGE SCALE GENOMIC DNA]</scope>
    <source>
        <strain evidence="2 3">RU4</strain>
    </source>
</reference>
<dbReference type="AlphaFoldDB" id="A0A154BND5"/>
<feature type="chain" id="PRO_5007594834" evidence="1">
    <location>
        <begin position="24"/>
        <end position="174"/>
    </location>
</feature>
<keyword evidence="3" id="KW-1185">Reference proteome</keyword>
<evidence type="ECO:0000256" key="1">
    <source>
        <dbReference type="SAM" id="SignalP"/>
    </source>
</evidence>
<feature type="signal peptide" evidence="1">
    <location>
        <begin position="1"/>
        <end position="23"/>
    </location>
</feature>
<comment type="caution">
    <text evidence="2">The sequence shown here is derived from an EMBL/GenBank/DDBJ whole genome shotgun (WGS) entry which is preliminary data.</text>
</comment>
<name>A0A154BND5_ANASB</name>
<keyword evidence="1" id="KW-0732">Signal</keyword>
<accession>A0A154BND5</accession>
<protein>
    <submittedName>
        <fullName evidence="2">Uncharacterized protein</fullName>
    </submittedName>
</protein>
<dbReference type="Proteomes" id="UP000076268">
    <property type="component" value="Unassembled WGS sequence"/>
</dbReference>
<evidence type="ECO:0000313" key="3">
    <source>
        <dbReference type="Proteomes" id="UP000076268"/>
    </source>
</evidence>
<gene>
    <name evidence="2" type="ORF">AXX12_14505</name>
</gene>
<sequence>MRKITAFLVLAFTLVAFSTSAFAWGPKIDERPDSFRQGRSQGYFIWRDQNGFHLWTSTTNGQRHVFTGTITTDGDRFEVKAVDLENSAKTPFARMYNHNRPNRQDSIKIDHDRDTIKFRFNNSGRDVDGITFRTIGGSKVKFDLYMDGKRIDPSEIFIGEEGWHPGRSVFTMYK</sequence>
<evidence type="ECO:0000313" key="2">
    <source>
        <dbReference type="EMBL" id="KYZ75360.1"/>
    </source>
</evidence>
<dbReference type="STRING" id="1794912.AXX12_14505"/>
<proteinExistence type="predicted"/>